<proteinExistence type="predicted"/>
<protein>
    <submittedName>
        <fullName evidence="1">Uncharacterized protein</fullName>
    </submittedName>
</protein>
<comment type="caution">
    <text evidence="1">The sequence shown here is derived from an EMBL/GenBank/DDBJ whole genome shotgun (WGS) entry which is preliminary data.</text>
</comment>
<evidence type="ECO:0000313" key="2">
    <source>
        <dbReference type="Proteomes" id="UP001295462"/>
    </source>
</evidence>
<sequence length="49" mass="5562">MEVYSLPKRSFQKGELLDNHPFLSLKISPSHCDTIFLIVSKLTCVQILA</sequence>
<reference evidence="1" key="1">
    <citation type="submission" date="2022-01" db="EMBL/GenBank/DDBJ databases">
        <authorList>
            <person name="Lagorce A."/>
        </authorList>
    </citation>
    <scope>NUCLEOTIDE SEQUENCE</scope>
    <source>
        <strain evidence="1">Th15_F1_A12</strain>
    </source>
</reference>
<dbReference type="EMBL" id="CAKMUD010000071">
    <property type="protein sequence ID" value="CAH1582664.1"/>
    <property type="molecule type" value="Genomic_DNA"/>
</dbReference>
<gene>
    <name evidence="1" type="ORF">THF1A12_190010</name>
</gene>
<name>A0AAU9QJ28_9VIBR</name>
<accession>A0AAU9QJ28</accession>
<dbReference type="AlphaFoldDB" id="A0AAU9QJ28"/>
<evidence type="ECO:0000313" key="1">
    <source>
        <dbReference type="EMBL" id="CAH1582664.1"/>
    </source>
</evidence>
<dbReference type="Proteomes" id="UP001295462">
    <property type="component" value="Unassembled WGS sequence"/>
</dbReference>
<organism evidence="1 2">
    <name type="scientific">Vibrio jasicida</name>
    <dbReference type="NCBI Taxonomy" id="766224"/>
    <lineage>
        <taxon>Bacteria</taxon>
        <taxon>Pseudomonadati</taxon>
        <taxon>Pseudomonadota</taxon>
        <taxon>Gammaproteobacteria</taxon>
        <taxon>Vibrionales</taxon>
        <taxon>Vibrionaceae</taxon>
        <taxon>Vibrio</taxon>
    </lineage>
</organism>